<evidence type="ECO:0000313" key="3">
    <source>
        <dbReference type="EMBL" id="EJK62826.1"/>
    </source>
</evidence>
<dbReference type="PANTHER" id="PTHR24111:SF0">
    <property type="entry name" value="LEUCINE-RICH REPEAT-CONTAINING PROTEIN"/>
    <property type="match status" value="1"/>
</dbReference>
<dbReference type="InterPro" id="IPR032675">
    <property type="entry name" value="LRR_dom_sf"/>
</dbReference>
<dbReference type="OrthoDB" id="8436363at2759"/>
<evidence type="ECO:0000256" key="1">
    <source>
        <dbReference type="ARBA" id="ARBA00022737"/>
    </source>
</evidence>
<dbReference type="Gene3D" id="3.80.10.10">
    <property type="entry name" value="Ribonuclease Inhibitor"/>
    <property type="match status" value="1"/>
</dbReference>
<dbReference type="PANTHER" id="PTHR24111">
    <property type="entry name" value="LEUCINE-RICH REPEAT-CONTAINING PROTEIN 34"/>
    <property type="match status" value="1"/>
</dbReference>
<dbReference type="InterPro" id="IPR052201">
    <property type="entry name" value="LRR-containing_regulator"/>
</dbReference>
<keyword evidence="2" id="KW-0175">Coiled coil</keyword>
<dbReference type="EMBL" id="AGNL01018599">
    <property type="protein sequence ID" value="EJK62826.1"/>
    <property type="molecule type" value="Genomic_DNA"/>
</dbReference>
<organism evidence="3 4">
    <name type="scientific">Thalassiosira oceanica</name>
    <name type="common">Marine diatom</name>
    <dbReference type="NCBI Taxonomy" id="159749"/>
    <lineage>
        <taxon>Eukaryota</taxon>
        <taxon>Sar</taxon>
        <taxon>Stramenopiles</taxon>
        <taxon>Ochrophyta</taxon>
        <taxon>Bacillariophyta</taxon>
        <taxon>Coscinodiscophyceae</taxon>
        <taxon>Thalassiosirophycidae</taxon>
        <taxon>Thalassiosirales</taxon>
        <taxon>Thalassiosiraceae</taxon>
        <taxon>Thalassiosira</taxon>
    </lineage>
</organism>
<proteinExistence type="predicted"/>
<gene>
    <name evidence="3" type="ORF">THAOC_16547</name>
</gene>
<dbReference type="Proteomes" id="UP000266841">
    <property type="component" value="Unassembled WGS sequence"/>
</dbReference>
<dbReference type="InterPro" id="IPR001611">
    <property type="entry name" value="Leu-rich_rpt"/>
</dbReference>
<keyword evidence="4" id="KW-1185">Reference proteome</keyword>
<dbReference type="eggNOG" id="ENOG502S6XN">
    <property type="taxonomic scope" value="Eukaryota"/>
</dbReference>
<keyword evidence="1" id="KW-0677">Repeat</keyword>
<protein>
    <submittedName>
        <fullName evidence="3">Uncharacterized protein</fullName>
    </submittedName>
</protein>
<dbReference type="SMART" id="SM00368">
    <property type="entry name" value="LRR_RI"/>
    <property type="match status" value="3"/>
</dbReference>
<dbReference type="AlphaFoldDB" id="K0SPB3"/>
<dbReference type="SUPFAM" id="SSF52047">
    <property type="entry name" value="RNI-like"/>
    <property type="match status" value="1"/>
</dbReference>
<name>K0SPB3_THAOC</name>
<dbReference type="Pfam" id="PF13516">
    <property type="entry name" value="LRR_6"/>
    <property type="match status" value="1"/>
</dbReference>
<evidence type="ECO:0000256" key="2">
    <source>
        <dbReference type="SAM" id="Coils"/>
    </source>
</evidence>
<reference evidence="3 4" key="1">
    <citation type="journal article" date="2012" name="Genome Biol.">
        <title>Genome and low-iron response of an oceanic diatom adapted to chronic iron limitation.</title>
        <authorList>
            <person name="Lommer M."/>
            <person name="Specht M."/>
            <person name="Roy A.S."/>
            <person name="Kraemer L."/>
            <person name="Andreson R."/>
            <person name="Gutowska M.A."/>
            <person name="Wolf J."/>
            <person name="Bergner S.V."/>
            <person name="Schilhabel M.B."/>
            <person name="Klostermeier U.C."/>
            <person name="Beiko R.G."/>
            <person name="Rosenstiel P."/>
            <person name="Hippler M."/>
            <person name="Laroche J."/>
        </authorList>
    </citation>
    <scope>NUCLEOTIDE SEQUENCE [LARGE SCALE GENOMIC DNA]</scope>
    <source>
        <strain evidence="3 4">CCMP1005</strain>
    </source>
</reference>
<evidence type="ECO:0000313" key="4">
    <source>
        <dbReference type="Proteomes" id="UP000266841"/>
    </source>
</evidence>
<comment type="caution">
    <text evidence="3">The sequence shown here is derived from an EMBL/GenBank/DDBJ whole genome shotgun (WGS) entry which is preliminary data.</text>
</comment>
<accession>K0SPB3</accession>
<feature type="coiled-coil region" evidence="2">
    <location>
        <begin position="48"/>
        <end position="96"/>
    </location>
</feature>
<sequence>MDDDPSDAKRRRVRAPDPREGVTACTLDDIHAVLEEHARRIETFAAANKMLKGRNTALEERCKALDRKSESLERACDELEVRCSSLERSIQVLKKDVDWTYSAPDIPRSHWIEQGRDEEYADNVDECLERIKIDAMRIRNGEDFCCACLDNEDQLAILHDDAMLPHFKELANAIQLSDGIRQICIDNVELRPSVLRILFPAMEGKVTDIFMQCVRFPGPDVVECYDIIVTSVRHNHALKALTWAGNPISSDYLADLLIESIIDNRSIEILRLENCFDQNCVNGCRALTSLLTCGRHFQNLHFRWNGLPDIDDVTAALAANPQIETLDLTGNQLRDRHADLIAEALKQNTNLQALYMRGNKITPTGFEKILEAIYDPSSLTAMESCNHTCYVDFVEEIVPCNKDFMTPQQRRRRKLYNLLSTWHAEGSNARHLNAELGEGAFTTKLVPRVLESIGQCSVDRSTDTPTPLSLYFELMKSWKMPELYEHGRRDAVSPETAY</sequence>